<protein>
    <recommendedName>
        <fullName evidence="7">Type II secretion system protein GspF domain-containing protein</fullName>
    </recommendedName>
</protein>
<keyword evidence="3 6" id="KW-0812">Transmembrane</keyword>
<evidence type="ECO:0000256" key="2">
    <source>
        <dbReference type="ARBA" id="ARBA00022475"/>
    </source>
</evidence>
<dbReference type="Proteomes" id="UP000092596">
    <property type="component" value="Chromosome"/>
</dbReference>
<dbReference type="RefSeq" id="WP_065248420.1">
    <property type="nucleotide sequence ID" value="NZ_CP012117.1"/>
</dbReference>
<reference evidence="8 9" key="1">
    <citation type="submission" date="2015-06" db="EMBL/GenBank/DDBJ databases">
        <title>Investigation of pathophysiology for high-risk pregnancy and development of treatment modality based on it.</title>
        <authorList>
            <person name="Kim B.-C."/>
            <person name="Lim S."/>
        </authorList>
    </citation>
    <scope>NUCLEOTIDE SEQUENCE [LARGE SCALE GENOMIC DNA]</scope>
    <source>
        <strain evidence="8 9">AD1-86</strain>
    </source>
</reference>
<dbReference type="KEGG" id="dva:DAD186_18790"/>
<evidence type="ECO:0000256" key="1">
    <source>
        <dbReference type="ARBA" id="ARBA00004651"/>
    </source>
</evidence>
<organism evidence="8 9">
    <name type="scientific">Dermabacter vaginalis</name>
    <dbReference type="NCBI Taxonomy" id="1630135"/>
    <lineage>
        <taxon>Bacteria</taxon>
        <taxon>Bacillati</taxon>
        <taxon>Actinomycetota</taxon>
        <taxon>Actinomycetes</taxon>
        <taxon>Micrococcales</taxon>
        <taxon>Dermabacteraceae</taxon>
        <taxon>Dermabacter</taxon>
    </lineage>
</organism>
<evidence type="ECO:0000256" key="5">
    <source>
        <dbReference type="ARBA" id="ARBA00023136"/>
    </source>
</evidence>
<feature type="transmembrane region" description="Helical" evidence="6">
    <location>
        <begin position="153"/>
        <end position="172"/>
    </location>
</feature>
<evidence type="ECO:0000256" key="4">
    <source>
        <dbReference type="ARBA" id="ARBA00022989"/>
    </source>
</evidence>
<dbReference type="AlphaFoldDB" id="A0A1B0ZKE5"/>
<gene>
    <name evidence="8" type="ORF">DAD186_18790</name>
</gene>
<dbReference type="STRING" id="1630135.DAD186_18790"/>
<evidence type="ECO:0000256" key="6">
    <source>
        <dbReference type="SAM" id="Phobius"/>
    </source>
</evidence>
<name>A0A1B0ZKE5_9MICO</name>
<dbReference type="PANTHER" id="PTHR35007">
    <property type="entry name" value="INTEGRAL MEMBRANE PROTEIN-RELATED"/>
    <property type="match status" value="1"/>
</dbReference>
<keyword evidence="4 6" id="KW-1133">Transmembrane helix</keyword>
<feature type="transmembrane region" description="Helical" evidence="6">
    <location>
        <begin position="122"/>
        <end position="141"/>
    </location>
</feature>
<feature type="transmembrane region" description="Helical" evidence="6">
    <location>
        <begin position="12"/>
        <end position="36"/>
    </location>
</feature>
<dbReference type="PANTHER" id="PTHR35007:SF4">
    <property type="entry name" value="CONSERVED TRANSMEMBRANE PROTEIN-RELATED"/>
    <property type="match status" value="1"/>
</dbReference>
<feature type="transmembrane region" description="Helical" evidence="6">
    <location>
        <begin position="296"/>
        <end position="317"/>
    </location>
</feature>
<accession>A0A1B0ZKE5</accession>
<dbReference type="EMBL" id="CP012117">
    <property type="protein sequence ID" value="ANP28429.1"/>
    <property type="molecule type" value="Genomic_DNA"/>
</dbReference>
<comment type="subcellular location">
    <subcellularLocation>
        <location evidence="1">Cell membrane</location>
        <topology evidence="1">Multi-pass membrane protein</topology>
    </subcellularLocation>
</comment>
<sequence>MKSGALLSDDALAGLLDHVAMALGAGVTAPHAWLAVAKATRTPREKQFAETMARIPPALVQRMNGALNAPREAVRAVVLCHVMCESTGAPLSGLLTSLANGLRDSSDAARARSAAFAGAKSTARVLMVLPLFAIGLGYAMGADPLRVLLTSRHGMLMLSTGVLLTAIGFAWMNRMLAVARGVSADIDPLIVIDLIASVVHSGIPLSSACMRIGEALENTPPGPALLEAGRALARGMPPEGALSTLEGDLAVLTSAASLSHATGARLAPILSAVTRDRRRARVREVDEASAKLAVRLVLPTGITILPAFVLLGIVPIITDLVTTHFGRIWP</sequence>
<keyword evidence="2" id="KW-1003">Cell membrane</keyword>
<feature type="domain" description="Type II secretion system protein GspF" evidence="7">
    <location>
        <begin position="192"/>
        <end position="311"/>
    </location>
</feature>
<evidence type="ECO:0000256" key="3">
    <source>
        <dbReference type="ARBA" id="ARBA00022692"/>
    </source>
</evidence>
<evidence type="ECO:0000313" key="9">
    <source>
        <dbReference type="Proteomes" id="UP000092596"/>
    </source>
</evidence>
<dbReference type="GO" id="GO:0005886">
    <property type="term" value="C:plasma membrane"/>
    <property type="evidence" value="ECO:0007669"/>
    <property type="project" value="UniProtKB-SubCell"/>
</dbReference>
<dbReference type="InterPro" id="IPR018076">
    <property type="entry name" value="T2SS_GspF_dom"/>
</dbReference>
<proteinExistence type="predicted"/>
<keyword evidence="5 6" id="KW-0472">Membrane</keyword>
<dbReference type="Pfam" id="PF00482">
    <property type="entry name" value="T2SSF"/>
    <property type="match status" value="1"/>
</dbReference>
<evidence type="ECO:0000313" key="8">
    <source>
        <dbReference type="EMBL" id="ANP28429.1"/>
    </source>
</evidence>
<evidence type="ECO:0000259" key="7">
    <source>
        <dbReference type="Pfam" id="PF00482"/>
    </source>
</evidence>